<evidence type="ECO:0000313" key="9">
    <source>
        <dbReference type="EMBL" id="OTN77838.1"/>
    </source>
</evidence>
<dbReference type="GO" id="GO:0071916">
    <property type="term" value="F:dipeptide transmembrane transporter activity"/>
    <property type="evidence" value="ECO:0007669"/>
    <property type="project" value="TreeGrafter"/>
</dbReference>
<evidence type="ECO:0000256" key="4">
    <source>
        <dbReference type="ARBA" id="ARBA00022692"/>
    </source>
</evidence>
<keyword evidence="5 7" id="KW-1133">Transmembrane helix</keyword>
<evidence type="ECO:0000256" key="5">
    <source>
        <dbReference type="ARBA" id="ARBA00022989"/>
    </source>
</evidence>
<dbReference type="InterPro" id="IPR035906">
    <property type="entry name" value="MetI-like_sf"/>
</dbReference>
<feature type="transmembrane region" description="Helical" evidence="7">
    <location>
        <begin position="9"/>
        <end position="30"/>
    </location>
</feature>
<keyword evidence="2 7" id="KW-0813">Transport</keyword>
<feature type="transmembrane region" description="Helical" evidence="7">
    <location>
        <begin position="253"/>
        <end position="279"/>
    </location>
</feature>
<gene>
    <name evidence="9" type="ORF">A5886_002939</name>
</gene>
<dbReference type="AlphaFoldDB" id="A0A242A9X8"/>
<accession>A0A242A9X8</accession>
<feature type="transmembrane region" description="Helical" evidence="7">
    <location>
        <begin position="299"/>
        <end position="325"/>
    </location>
</feature>
<dbReference type="Pfam" id="PF19300">
    <property type="entry name" value="BPD_transp_1_N"/>
    <property type="match status" value="1"/>
</dbReference>
<dbReference type="CDD" id="cd06261">
    <property type="entry name" value="TM_PBP2"/>
    <property type="match status" value="1"/>
</dbReference>
<dbReference type="Pfam" id="PF00528">
    <property type="entry name" value="BPD_transp_1"/>
    <property type="match status" value="1"/>
</dbReference>
<keyword evidence="6 7" id="KW-0472">Membrane</keyword>
<dbReference type="EMBL" id="NGKU01000001">
    <property type="protein sequence ID" value="OTN77838.1"/>
    <property type="molecule type" value="Genomic_DNA"/>
</dbReference>
<evidence type="ECO:0000313" key="10">
    <source>
        <dbReference type="Proteomes" id="UP000195043"/>
    </source>
</evidence>
<dbReference type="PROSITE" id="PS50928">
    <property type="entry name" value="ABC_TM1"/>
    <property type="match status" value="1"/>
</dbReference>
<sequence>MGRFIGKRILGLIPTILGLILLIFLLSRIMPGDSVRLALGPEATQEQIVAMENQLGLHDPLPVQFFNYIKGLFVGYMGLSLRSGRNVWLDIKDTFPATFELSLVSMIISVAVGIPLGIYSAVKNNKISDHIIRIVSLSGIALPRFWLAILLQLIFSYWLGIFPVIGRGNVAVESITGLRLLDSLLTGNFAGFTDSFIHILLPAIALSIATAAQIIRMTRTNMIDQMNKDYVLAAESYGLPENLVYQRYMLKNAFISVLTTVGMQFGSLIGNAFLVEAVFGWPGMAQYAIQGILYKDYNAIIGVTLVIGLFFVLINVIVDLLYGFFDPKIKLDA</sequence>
<evidence type="ECO:0000256" key="2">
    <source>
        <dbReference type="ARBA" id="ARBA00022448"/>
    </source>
</evidence>
<keyword evidence="3" id="KW-1003">Cell membrane</keyword>
<comment type="subcellular location">
    <subcellularLocation>
        <location evidence="1 7">Cell membrane</location>
        <topology evidence="1 7">Multi-pass membrane protein</topology>
    </subcellularLocation>
</comment>
<feature type="transmembrane region" description="Helical" evidence="7">
    <location>
        <begin position="101"/>
        <end position="122"/>
    </location>
</feature>
<dbReference type="Proteomes" id="UP000195043">
    <property type="component" value="Unassembled WGS sequence"/>
</dbReference>
<dbReference type="STRING" id="1834191.A5886_002939"/>
<evidence type="ECO:0000259" key="8">
    <source>
        <dbReference type="PROSITE" id="PS50928"/>
    </source>
</evidence>
<dbReference type="InterPro" id="IPR000515">
    <property type="entry name" value="MetI-like"/>
</dbReference>
<dbReference type="PANTHER" id="PTHR43163:SF6">
    <property type="entry name" value="DIPEPTIDE TRANSPORT SYSTEM PERMEASE PROTEIN DPPB-RELATED"/>
    <property type="match status" value="1"/>
</dbReference>
<name>A0A242A9X8_9ENTE</name>
<keyword evidence="4 7" id="KW-0812">Transmembrane</keyword>
<organism evidence="9 10">
    <name type="scientific">Candidatus Enterococcus testudinis</name>
    <dbReference type="NCBI Taxonomy" id="1834191"/>
    <lineage>
        <taxon>Bacteria</taxon>
        <taxon>Bacillati</taxon>
        <taxon>Bacillota</taxon>
        <taxon>Bacilli</taxon>
        <taxon>Lactobacillales</taxon>
        <taxon>Enterococcaceae</taxon>
        <taxon>Enterococcus</taxon>
    </lineage>
</organism>
<protein>
    <recommendedName>
        <fullName evidence="8">ABC transmembrane type-1 domain-containing protein</fullName>
    </recommendedName>
</protein>
<feature type="domain" description="ABC transmembrane type-1" evidence="8">
    <location>
        <begin position="95"/>
        <end position="322"/>
    </location>
</feature>
<dbReference type="PANTHER" id="PTHR43163">
    <property type="entry name" value="DIPEPTIDE TRANSPORT SYSTEM PERMEASE PROTEIN DPPB-RELATED"/>
    <property type="match status" value="1"/>
</dbReference>
<feature type="transmembrane region" description="Helical" evidence="7">
    <location>
        <begin position="134"/>
        <end position="159"/>
    </location>
</feature>
<dbReference type="InterPro" id="IPR045621">
    <property type="entry name" value="BPD_transp_1_N"/>
</dbReference>
<evidence type="ECO:0000256" key="6">
    <source>
        <dbReference type="ARBA" id="ARBA00023136"/>
    </source>
</evidence>
<evidence type="ECO:0000256" key="7">
    <source>
        <dbReference type="RuleBase" id="RU363032"/>
    </source>
</evidence>
<proteinExistence type="inferred from homology"/>
<reference evidence="9 10" key="1">
    <citation type="submission" date="2017-05" db="EMBL/GenBank/DDBJ databases">
        <title>The Genome Sequence of Enterococcus sp. 8G7_MSG3316.</title>
        <authorList>
            <consortium name="The Broad Institute Genomics Platform"/>
            <consortium name="The Broad Institute Genomic Center for Infectious Diseases"/>
            <person name="Earl A."/>
            <person name="Manson A."/>
            <person name="Schwartman J."/>
            <person name="Gilmore M."/>
            <person name="Abouelleil A."/>
            <person name="Cao P."/>
            <person name="Chapman S."/>
            <person name="Cusick C."/>
            <person name="Shea T."/>
            <person name="Young S."/>
            <person name="Neafsey D."/>
            <person name="Nusbaum C."/>
            <person name="Birren B."/>
        </authorList>
    </citation>
    <scope>NUCLEOTIDE SEQUENCE [LARGE SCALE GENOMIC DNA]</scope>
    <source>
        <strain evidence="9 10">8G7_MSG3316</strain>
    </source>
</reference>
<comment type="caution">
    <text evidence="9">The sequence shown here is derived from an EMBL/GenBank/DDBJ whole genome shotgun (WGS) entry which is preliminary data.</text>
</comment>
<dbReference type="SUPFAM" id="SSF161098">
    <property type="entry name" value="MetI-like"/>
    <property type="match status" value="1"/>
</dbReference>
<comment type="similarity">
    <text evidence="7">Belongs to the binding-protein-dependent transport system permease family.</text>
</comment>
<evidence type="ECO:0000256" key="1">
    <source>
        <dbReference type="ARBA" id="ARBA00004651"/>
    </source>
</evidence>
<dbReference type="RefSeq" id="WP_218776646.1">
    <property type="nucleotide sequence ID" value="NZ_NGKU01000001.1"/>
</dbReference>
<feature type="transmembrane region" description="Helical" evidence="7">
    <location>
        <begin position="195"/>
        <end position="215"/>
    </location>
</feature>
<dbReference type="GO" id="GO:0005886">
    <property type="term" value="C:plasma membrane"/>
    <property type="evidence" value="ECO:0007669"/>
    <property type="project" value="UniProtKB-SubCell"/>
</dbReference>
<evidence type="ECO:0000256" key="3">
    <source>
        <dbReference type="ARBA" id="ARBA00022475"/>
    </source>
</evidence>
<keyword evidence="10" id="KW-1185">Reference proteome</keyword>
<dbReference type="Gene3D" id="1.10.3720.10">
    <property type="entry name" value="MetI-like"/>
    <property type="match status" value="1"/>
</dbReference>